<comment type="caution">
    <text evidence="10">The sequence shown here is derived from an EMBL/GenBank/DDBJ whole genome shotgun (WGS) entry which is preliminary data.</text>
</comment>
<keyword evidence="6" id="KW-0067">ATP-binding</keyword>
<keyword evidence="3" id="KW-0808">Transferase</keyword>
<dbReference type="AlphaFoldDB" id="A0A9X2A1D7"/>
<organism evidence="10 11">
    <name type="scientific">Halalkalibacter alkaliphilus</name>
    <dbReference type="NCBI Taxonomy" id="2917993"/>
    <lineage>
        <taxon>Bacteria</taxon>
        <taxon>Bacillati</taxon>
        <taxon>Bacillota</taxon>
        <taxon>Bacilli</taxon>
        <taxon>Bacillales</taxon>
        <taxon>Bacillaceae</taxon>
        <taxon>Halalkalibacter</taxon>
    </lineage>
</organism>
<dbReference type="GO" id="GO:0005886">
    <property type="term" value="C:plasma membrane"/>
    <property type="evidence" value="ECO:0007669"/>
    <property type="project" value="TreeGrafter"/>
</dbReference>
<evidence type="ECO:0000256" key="6">
    <source>
        <dbReference type="ARBA" id="ARBA00022840"/>
    </source>
</evidence>
<evidence type="ECO:0000256" key="1">
    <source>
        <dbReference type="ARBA" id="ARBA00007316"/>
    </source>
</evidence>
<proteinExistence type="inferred from homology"/>
<keyword evidence="5 10" id="KW-0418">Kinase</keyword>
<dbReference type="Pfam" id="PF13614">
    <property type="entry name" value="AAA_31"/>
    <property type="match status" value="1"/>
</dbReference>
<evidence type="ECO:0000256" key="5">
    <source>
        <dbReference type="ARBA" id="ARBA00022777"/>
    </source>
</evidence>
<dbReference type="EMBL" id="JAKRYL010000002">
    <property type="protein sequence ID" value="MCL7746060.1"/>
    <property type="molecule type" value="Genomic_DNA"/>
</dbReference>
<evidence type="ECO:0000256" key="2">
    <source>
        <dbReference type="ARBA" id="ARBA00011903"/>
    </source>
</evidence>
<gene>
    <name evidence="10" type="ORF">MF646_02885</name>
</gene>
<dbReference type="PANTHER" id="PTHR32309:SF13">
    <property type="entry name" value="FERRIC ENTEROBACTIN TRANSPORT PROTEIN FEPE"/>
    <property type="match status" value="1"/>
</dbReference>
<dbReference type="RefSeq" id="WP_250094988.1">
    <property type="nucleotide sequence ID" value="NZ_JAKRYL010000002.1"/>
</dbReference>
<protein>
    <recommendedName>
        <fullName evidence="2">non-specific protein-tyrosine kinase</fullName>
        <ecNumber evidence="2">2.7.10.2</ecNumber>
    </recommendedName>
</protein>
<evidence type="ECO:0000256" key="4">
    <source>
        <dbReference type="ARBA" id="ARBA00022741"/>
    </source>
</evidence>
<evidence type="ECO:0000313" key="10">
    <source>
        <dbReference type="EMBL" id="MCL7746060.1"/>
    </source>
</evidence>
<dbReference type="GO" id="GO:0005524">
    <property type="term" value="F:ATP binding"/>
    <property type="evidence" value="ECO:0007669"/>
    <property type="project" value="UniProtKB-KW"/>
</dbReference>
<name>A0A9X2A1D7_9BACI</name>
<evidence type="ECO:0000256" key="8">
    <source>
        <dbReference type="ARBA" id="ARBA00051245"/>
    </source>
</evidence>
<feature type="domain" description="AAA" evidence="9">
    <location>
        <begin position="51"/>
        <end position="171"/>
    </location>
</feature>
<keyword evidence="11" id="KW-1185">Reference proteome</keyword>
<evidence type="ECO:0000259" key="9">
    <source>
        <dbReference type="Pfam" id="PF13614"/>
    </source>
</evidence>
<comment type="catalytic activity">
    <reaction evidence="8">
        <text>L-tyrosyl-[protein] + ATP = O-phospho-L-tyrosyl-[protein] + ADP + H(+)</text>
        <dbReference type="Rhea" id="RHEA:10596"/>
        <dbReference type="Rhea" id="RHEA-COMP:10136"/>
        <dbReference type="Rhea" id="RHEA-COMP:20101"/>
        <dbReference type="ChEBI" id="CHEBI:15378"/>
        <dbReference type="ChEBI" id="CHEBI:30616"/>
        <dbReference type="ChEBI" id="CHEBI:46858"/>
        <dbReference type="ChEBI" id="CHEBI:61978"/>
        <dbReference type="ChEBI" id="CHEBI:456216"/>
        <dbReference type="EC" id="2.7.10.2"/>
    </reaction>
</comment>
<dbReference type="SUPFAM" id="SSF52540">
    <property type="entry name" value="P-loop containing nucleoside triphosphate hydrolases"/>
    <property type="match status" value="1"/>
</dbReference>
<dbReference type="NCBIfam" id="TIGR01007">
    <property type="entry name" value="eps_fam"/>
    <property type="match status" value="1"/>
</dbReference>
<reference evidence="10" key="1">
    <citation type="submission" date="2022-02" db="EMBL/GenBank/DDBJ databases">
        <title>Halalkalibacter sp. nov. isolated from Lonar Lake, India.</title>
        <authorList>
            <person name="Joshi A."/>
            <person name="Thite S."/>
            <person name="Lodha T."/>
        </authorList>
    </citation>
    <scope>NUCLEOTIDE SEQUENCE</scope>
    <source>
        <strain evidence="10">MEB205</strain>
    </source>
</reference>
<dbReference type="Gene3D" id="3.40.50.300">
    <property type="entry name" value="P-loop containing nucleotide triphosphate hydrolases"/>
    <property type="match status" value="1"/>
</dbReference>
<accession>A0A9X2A1D7</accession>
<dbReference type="Proteomes" id="UP001139150">
    <property type="component" value="Unassembled WGS sequence"/>
</dbReference>
<dbReference type="InterPro" id="IPR050445">
    <property type="entry name" value="Bact_polysacc_biosynth/exp"/>
</dbReference>
<evidence type="ECO:0000256" key="3">
    <source>
        <dbReference type="ARBA" id="ARBA00022679"/>
    </source>
</evidence>
<sequence length="218" mass="24336">MLLKFKKKKFITINKHPESLINDEYESIKTNLEFTALENHCRTFVITSPNYGEGKSITTANLAISLAHDGKKVLIIDTNVRRPSINTIFKIKNNVGLTNILIGQKLLEETINHTEVPLVNVVTSGPLPLDTERLFKSQLMDKVLDQARELYDYVLVDTPAVLEEGDTKILSGRCDGVIMVIRDGKTEDEQALEAKNMLDISNAKLLGVIFNAKAKSVL</sequence>
<dbReference type="PANTHER" id="PTHR32309">
    <property type="entry name" value="TYROSINE-PROTEIN KINASE"/>
    <property type="match status" value="1"/>
</dbReference>
<evidence type="ECO:0000313" key="11">
    <source>
        <dbReference type="Proteomes" id="UP001139150"/>
    </source>
</evidence>
<dbReference type="InterPro" id="IPR025669">
    <property type="entry name" value="AAA_dom"/>
</dbReference>
<dbReference type="InterPro" id="IPR027417">
    <property type="entry name" value="P-loop_NTPase"/>
</dbReference>
<dbReference type="CDD" id="cd05387">
    <property type="entry name" value="BY-kinase"/>
    <property type="match status" value="1"/>
</dbReference>
<dbReference type="InterPro" id="IPR005702">
    <property type="entry name" value="Wzc-like_C"/>
</dbReference>
<keyword evidence="7" id="KW-0829">Tyrosine-protein kinase</keyword>
<keyword evidence="4" id="KW-0547">Nucleotide-binding</keyword>
<evidence type="ECO:0000256" key="7">
    <source>
        <dbReference type="ARBA" id="ARBA00023137"/>
    </source>
</evidence>
<dbReference type="EC" id="2.7.10.2" evidence="2"/>
<comment type="similarity">
    <text evidence="1">Belongs to the CpsD/CapB family.</text>
</comment>
<dbReference type="GO" id="GO:0004715">
    <property type="term" value="F:non-membrane spanning protein tyrosine kinase activity"/>
    <property type="evidence" value="ECO:0007669"/>
    <property type="project" value="UniProtKB-EC"/>
</dbReference>